<dbReference type="AlphaFoldDB" id="A0A2N0Z7B5"/>
<keyword evidence="3" id="KW-1185">Reference proteome</keyword>
<dbReference type="Proteomes" id="UP000233375">
    <property type="component" value="Unassembled WGS sequence"/>
</dbReference>
<evidence type="ECO:0000313" key="2">
    <source>
        <dbReference type="EMBL" id="PKG25387.1"/>
    </source>
</evidence>
<dbReference type="PANTHER" id="PTHR43415:SF3">
    <property type="entry name" value="GNAT-FAMILY ACETYLTRANSFERASE"/>
    <property type="match status" value="1"/>
</dbReference>
<sequence>MKEVIENNVIFIKKTEERDLPYILTTESHHDNMPYIINWTLEEHEKAIRSDTNLLHLIVIEKKENKPVGYLLINGLNNPNQSIELKRTAFSAKGKGYGRNMLKLMKEWVFTEKGANRFWLDVVDHNTRAKTLYESEGFVVEGLQREAVIINEQFKSIYLMSMLKKDYLKTLE</sequence>
<dbReference type="InterPro" id="IPR016181">
    <property type="entry name" value="Acyl_CoA_acyltransferase"/>
</dbReference>
<dbReference type="EMBL" id="PISE01000003">
    <property type="protein sequence ID" value="PKG25387.1"/>
    <property type="molecule type" value="Genomic_DNA"/>
</dbReference>
<protein>
    <submittedName>
        <fullName evidence="2">GNAT family N-acetyltransferase</fullName>
    </submittedName>
</protein>
<evidence type="ECO:0000313" key="3">
    <source>
        <dbReference type="Proteomes" id="UP000233375"/>
    </source>
</evidence>
<gene>
    <name evidence="2" type="ORF">CWS01_00670</name>
</gene>
<dbReference type="GO" id="GO:0016747">
    <property type="term" value="F:acyltransferase activity, transferring groups other than amino-acyl groups"/>
    <property type="evidence" value="ECO:0007669"/>
    <property type="project" value="InterPro"/>
</dbReference>
<dbReference type="SUPFAM" id="SSF55729">
    <property type="entry name" value="Acyl-CoA N-acyltransferases (Nat)"/>
    <property type="match status" value="1"/>
</dbReference>
<dbReference type="InterPro" id="IPR000182">
    <property type="entry name" value="GNAT_dom"/>
</dbReference>
<name>A0A2N0Z7B5_9BACI</name>
<proteinExistence type="predicted"/>
<dbReference type="PANTHER" id="PTHR43415">
    <property type="entry name" value="SPERMIDINE N(1)-ACETYLTRANSFERASE"/>
    <property type="match status" value="1"/>
</dbReference>
<dbReference type="PROSITE" id="PS51186">
    <property type="entry name" value="GNAT"/>
    <property type="match status" value="1"/>
</dbReference>
<evidence type="ECO:0000259" key="1">
    <source>
        <dbReference type="PROSITE" id="PS51186"/>
    </source>
</evidence>
<feature type="domain" description="N-acetyltransferase" evidence="1">
    <location>
        <begin position="1"/>
        <end position="172"/>
    </location>
</feature>
<dbReference type="Gene3D" id="3.40.630.30">
    <property type="match status" value="1"/>
</dbReference>
<reference evidence="2 3" key="1">
    <citation type="journal article" date="2003" name="Int. J. Syst. Evol. Microbiol.">
        <title>Bacillus nealsonii sp. nov., isolated from a spacecraft-assembly facility, whose spores are gamma-radiation resistant.</title>
        <authorList>
            <person name="Venkateswaran K."/>
            <person name="Kempf M."/>
            <person name="Chen F."/>
            <person name="Satomi M."/>
            <person name="Nicholson W."/>
            <person name="Kern R."/>
        </authorList>
    </citation>
    <scope>NUCLEOTIDE SEQUENCE [LARGE SCALE GENOMIC DNA]</scope>
    <source>
        <strain evidence="2 3">FO-92</strain>
    </source>
</reference>
<dbReference type="CDD" id="cd04301">
    <property type="entry name" value="NAT_SF"/>
    <property type="match status" value="1"/>
</dbReference>
<keyword evidence="2" id="KW-0808">Transferase</keyword>
<dbReference type="Pfam" id="PF00583">
    <property type="entry name" value="Acetyltransf_1"/>
    <property type="match status" value="1"/>
</dbReference>
<organism evidence="2 3">
    <name type="scientific">Niallia nealsonii</name>
    <dbReference type="NCBI Taxonomy" id="115979"/>
    <lineage>
        <taxon>Bacteria</taxon>
        <taxon>Bacillati</taxon>
        <taxon>Bacillota</taxon>
        <taxon>Bacilli</taxon>
        <taxon>Bacillales</taxon>
        <taxon>Bacillaceae</taxon>
        <taxon>Niallia</taxon>
    </lineage>
</organism>
<accession>A0A2N0Z7B5</accession>
<comment type="caution">
    <text evidence="2">The sequence shown here is derived from an EMBL/GenBank/DDBJ whole genome shotgun (WGS) entry which is preliminary data.</text>
</comment>